<evidence type="ECO:0000259" key="12">
    <source>
        <dbReference type="Pfam" id="PF02744"/>
    </source>
</evidence>
<dbReference type="GO" id="GO:0005737">
    <property type="term" value="C:cytoplasm"/>
    <property type="evidence" value="ECO:0007669"/>
    <property type="project" value="UniProtKB-SubCell"/>
</dbReference>
<dbReference type="Proteomes" id="UP000198597">
    <property type="component" value="Unassembled WGS sequence"/>
</dbReference>
<reference evidence="13 14" key="1">
    <citation type="submission" date="2016-10" db="EMBL/GenBank/DDBJ databases">
        <authorList>
            <person name="de Groot N.N."/>
        </authorList>
    </citation>
    <scope>NUCLEOTIDE SEQUENCE [LARGE SCALE GENOMIC DNA]</scope>
    <source>
        <strain evidence="13 14">DSM 12272</strain>
    </source>
</reference>
<comment type="catalytic activity">
    <reaction evidence="1 10">
        <text>alpha-D-galactose 1-phosphate + UDP-alpha-D-glucose = alpha-D-glucose 1-phosphate + UDP-alpha-D-galactose</text>
        <dbReference type="Rhea" id="RHEA:13989"/>
        <dbReference type="ChEBI" id="CHEBI:58336"/>
        <dbReference type="ChEBI" id="CHEBI:58601"/>
        <dbReference type="ChEBI" id="CHEBI:58885"/>
        <dbReference type="ChEBI" id="CHEBI:66914"/>
        <dbReference type="EC" id="2.7.7.12"/>
    </reaction>
</comment>
<sequence>MVNIFLEIDKLLKYSISKELIEKDDEIFTRNRILDFLSLESYECNGEVYDEKLHIILEEMTKWAIDKNIIEEGSIVLNGLFQSKIMACLVDRPSNIIKKFNEKYLMEPTKATEYFYNLSKYSNYIRTNDVKKDLKWKHNTSYGELDITINLSKPEKNPKDIMQSKNIKLSNYPSCLLCKENEGYSGRVNHPGRGHHRVIPLRLNSEKWFMQYSPYVYYNEHCIVFKGEHEPMKITGDTFKRLVDFVSDFPHYFIGSNADLPIVGGSILSHDHFQGGNYPFAMSNAKEEVEFDINRFTGVKSCILSWPMSVVRIKSRNKKELVSCASFILEKFKLYEDKEIDVIAFTGKEPHNTITPICRKRDKLFELDLVLRNNRTTEEYPEGIFHPHKELHHIKRENIGLIEVMGLAVLPSRLKIEMEEIKEVLVGNKNLESIQPNDELFKHKVWIEELINKYGIINSDATEGILKKEIGNKFAEVLKDSGLFKKNEESKIRFIKYLN</sequence>
<dbReference type="EMBL" id="FNJM01000002">
    <property type="protein sequence ID" value="SDP09560.1"/>
    <property type="molecule type" value="Genomic_DNA"/>
</dbReference>
<dbReference type="PROSITE" id="PS01163">
    <property type="entry name" value="GAL_P_UDP_TRANSF_II"/>
    <property type="match status" value="1"/>
</dbReference>
<dbReference type="UniPathway" id="UPA00214"/>
<dbReference type="InterPro" id="IPR000766">
    <property type="entry name" value="GalP_uridyl_Trfase_II"/>
</dbReference>
<accession>A0A1H0PXL1</accession>
<evidence type="ECO:0000256" key="6">
    <source>
        <dbReference type="ARBA" id="ARBA00022679"/>
    </source>
</evidence>
<evidence type="ECO:0000313" key="13">
    <source>
        <dbReference type="EMBL" id="SDP09560.1"/>
    </source>
</evidence>
<dbReference type="PIRSF" id="PIRSF006005">
    <property type="entry name" value="GalT_BS"/>
    <property type="match status" value="1"/>
</dbReference>
<evidence type="ECO:0000256" key="9">
    <source>
        <dbReference type="ARBA" id="ARBA00023277"/>
    </source>
</evidence>
<evidence type="ECO:0000256" key="4">
    <source>
        <dbReference type="ARBA" id="ARBA00008706"/>
    </source>
</evidence>
<dbReference type="GO" id="GO:0006012">
    <property type="term" value="P:galactose metabolic process"/>
    <property type="evidence" value="ECO:0007669"/>
    <property type="project" value="UniProtKB-UniRule"/>
</dbReference>
<dbReference type="RefSeq" id="WP_089966761.1">
    <property type="nucleotide sequence ID" value="NZ_FNJM01000002.1"/>
</dbReference>
<feature type="domain" description="Galactose-1-phosphate uridyl transferase C-terminal" evidence="12">
    <location>
        <begin position="247"/>
        <end position="424"/>
    </location>
</feature>
<keyword evidence="7 10" id="KW-0548">Nucleotidyltransferase</keyword>
<dbReference type="InterPro" id="IPR005849">
    <property type="entry name" value="GalP_Utransf_N"/>
</dbReference>
<dbReference type="GO" id="GO:0008108">
    <property type="term" value="F:UDP-glucose:hexose-1-phosphate uridylyltransferase activity"/>
    <property type="evidence" value="ECO:0007669"/>
    <property type="project" value="UniProtKB-UniRule"/>
</dbReference>
<evidence type="ECO:0000256" key="2">
    <source>
        <dbReference type="ARBA" id="ARBA00004496"/>
    </source>
</evidence>
<evidence type="ECO:0000256" key="8">
    <source>
        <dbReference type="ARBA" id="ARBA00023144"/>
    </source>
</evidence>
<dbReference type="NCBIfam" id="NF003629">
    <property type="entry name" value="PRK05270.1-2"/>
    <property type="match status" value="1"/>
</dbReference>
<evidence type="ECO:0000256" key="7">
    <source>
        <dbReference type="ARBA" id="ARBA00022695"/>
    </source>
</evidence>
<dbReference type="PANTHER" id="PTHR39191">
    <property type="entry name" value="GALACTOSE-1-PHOSPHATE URIDYLYLTRANSFERASE"/>
    <property type="match status" value="1"/>
</dbReference>
<keyword evidence="8 10" id="KW-0299">Galactose metabolism</keyword>
<comment type="similarity">
    <text evidence="4 10">Belongs to the galactose-1-phosphate uridylyltransferase type 2 family.</text>
</comment>
<dbReference type="PANTHER" id="PTHR39191:SF1">
    <property type="entry name" value="DUF4922 DOMAIN-CONTAINING PROTEIN"/>
    <property type="match status" value="1"/>
</dbReference>
<evidence type="ECO:0000259" key="11">
    <source>
        <dbReference type="Pfam" id="PF01087"/>
    </source>
</evidence>
<dbReference type="InterPro" id="IPR005850">
    <property type="entry name" value="GalP_Utransf_C"/>
</dbReference>
<evidence type="ECO:0000256" key="3">
    <source>
        <dbReference type="ARBA" id="ARBA00004947"/>
    </source>
</evidence>
<keyword evidence="14" id="KW-1185">Reference proteome</keyword>
<proteinExistence type="inferred from homology"/>
<protein>
    <recommendedName>
        <fullName evidence="10">Galactose-1-phosphate uridylyltransferase</fullName>
        <shortName evidence="10">Gal-1-P uridylyltransferase</shortName>
        <ecNumber evidence="10">2.7.7.12</ecNumber>
    </recommendedName>
    <alternativeName>
        <fullName evidence="10">UDP-glucose--hexose-1-phosphate uridylyltransferase</fullName>
    </alternativeName>
</protein>
<keyword evidence="6 10" id="KW-0808">Transferase</keyword>
<comment type="subcellular location">
    <subcellularLocation>
        <location evidence="2 10">Cytoplasm</location>
    </subcellularLocation>
</comment>
<dbReference type="Pfam" id="PF01087">
    <property type="entry name" value="GalP_UDP_transf"/>
    <property type="match status" value="1"/>
</dbReference>
<name>A0A1H0PXL1_9CLOT</name>
<dbReference type="OrthoDB" id="2293at2"/>
<gene>
    <name evidence="10" type="primary">galT</name>
    <name evidence="13" type="ORF">SAMN04488529_102106</name>
</gene>
<keyword evidence="5 10" id="KW-0963">Cytoplasm</keyword>
<evidence type="ECO:0000256" key="5">
    <source>
        <dbReference type="ARBA" id="ARBA00022490"/>
    </source>
</evidence>
<evidence type="ECO:0000256" key="10">
    <source>
        <dbReference type="HAMAP-Rule" id="MF_00571"/>
    </source>
</evidence>
<organism evidence="13 14">
    <name type="scientific">Clostridium gasigenes</name>
    <dbReference type="NCBI Taxonomy" id="94869"/>
    <lineage>
        <taxon>Bacteria</taxon>
        <taxon>Bacillati</taxon>
        <taxon>Bacillota</taxon>
        <taxon>Clostridia</taxon>
        <taxon>Eubacteriales</taxon>
        <taxon>Clostridiaceae</taxon>
        <taxon>Clostridium</taxon>
    </lineage>
</organism>
<keyword evidence="9 10" id="KW-0119">Carbohydrate metabolism</keyword>
<dbReference type="STRING" id="94869.SAMN04488529_102106"/>
<feature type="domain" description="Galactose-1-phosphate uridyl transferase N-terminal" evidence="11">
    <location>
        <begin position="21"/>
        <end position="231"/>
    </location>
</feature>
<evidence type="ECO:0000256" key="1">
    <source>
        <dbReference type="ARBA" id="ARBA00001107"/>
    </source>
</evidence>
<dbReference type="EC" id="2.7.7.12" evidence="10"/>
<dbReference type="InterPro" id="IPR023425">
    <property type="entry name" value="GalP_uridyl_Trfase_II_CS"/>
</dbReference>
<dbReference type="AlphaFoldDB" id="A0A1H0PXL1"/>
<evidence type="ECO:0000313" key="14">
    <source>
        <dbReference type="Proteomes" id="UP000198597"/>
    </source>
</evidence>
<dbReference type="Pfam" id="PF02744">
    <property type="entry name" value="GalP_UDP_tr_C"/>
    <property type="match status" value="1"/>
</dbReference>
<dbReference type="HAMAP" id="MF_00571">
    <property type="entry name" value="GalP_UDP_trans"/>
    <property type="match status" value="1"/>
</dbReference>
<comment type="pathway">
    <text evidence="3 10">Carbohydrate metabolism; galactose metabolism.</text>
</comment>